<evidence type="ECO:0000313" key="1">
    <source>
        <dbReference type="EMBL" id="KAF2496987.1"/>
    </source>
</evidence>
<dbReference type="AlphaFoldDB" id="A0A6A6R0P6"/>
<organism evidence="1 2">
    <name type="scientific">Lophium mytilinum</name>
    <dbReference type="NCBI Taxonomy" id="390894"/>
    <lineage>
        <taxon>Eukaryota</taxon>
        <taxon>Fungi</taxon>
        <taxon>Dikarya</taxon>
        <taxon>Ascomycota</taxon>
        <taxon>Pezizomycotina</taxon>
        <taxon>Dothideomycetes</taxon>
        <taxon>Pleosporomycetidae</taxon>
        <taxon>Mytilinidiales</taxon>
        <taxon>Mytilinidiaceae</taxon>
        <taxon>Lophium</taxon>
    </lineage>
</organism>
<sequence>MASAGSTPPLSPAQHHGFFRCACTNGYIVKATCGACAGNDKTWRTPNGAPCAGCEGKGFITDPCQEPACVASRTQGHNGAP</sequence>
<reference evidence="1" key="1">
    <citation type="journal article" date="2020" name="Stud. Mycol.">
        <title>101 Dothideomycetes genomes: a test case for predicting lifestyles and emergence of pathogens.</title>
        <authorList>
            <person name="Haridas S."/>
            <person name="Albert R."/>
            <person name="Binder M."/>
            <person name="Bloem J."/>
            <person name="Labutti K."/>
            <person name="Salamov A."/>
            <person name="Andreopoulos B."/>
            <person name="Baker S."/>
            <person name="Barry K."/>
            <person name="Bills G."/>
            <person name="Bluhm B."/>
            <person name="Cannon C."/>
            <person name="Castanera R."/>
            <person name="Culley D."/>
            <person name="Daum C."/>
            <person name="Ezra D."/>
            <person name="Gonzalez J."/>
            <person name="Henrissat B."/>
            <person name="Kuo A."/>
            <person name="Liang C."/>
            <person name="Lipzen A."/>
            <person name="Lutzoni F."/>
            <person name="Magnuson J."/>
            <person name="Mondo S."/>
            <person name="Nolan M."/>
            <person name="Ohm R."/>
            <person name="Pangilinan J."/>
            <person name="Park H.-J."/>
            <person name="Ramirez L."/>
            <person name="Alfaro M."/>
            <person name="Sun H."/>
            <person name="Tritt A."/>
            <person name="Yoshinaga Y."/>
            <person name="Zwiers L.-H."/>
            <person name="Turgeon B."/>
            <person name="Goodwin S."/>
            <person name="Spatafora J."/>
            <person name="Crous P."/>
            <person name="Grigoriev I."/>
        </authorList>
    </citation>
    <scope>NUCLEOTIDE SEQUENCE</scope>
    <source>
        <strain evidence="1">CBS 269.34</strain>
    </source>
</reference>
<gene>
    <name evidence="1" type="ORF">BU16DRAFT_560293</name>
</gene>
<dbReference type="EMBL" id="MU004187">
    <property type="protein sequence ID" value="KAF2496987.1"/>
    <property type="molecule type" value="Genomic_DNA"/>
</dbReference>
<keyword evidence="2" id="KW-1185">Reference proteome</keyword>
<protein>
    <submittedName>
        <fullName evidence="1">Uncharacterized protein</fullName>
    </submittedName>
</protein>
<accession>A0A6A6R0P6</accession>
<dbReference type="Proteomes" id="UP000799750">
    <property type="component" value="Unassembled WGS sequence"/>
</dbReference>
<proteinExistence type="predicted"/>
<name>A0A6A6R0P6_9PEZI</name>
<evidence type="ECO:0000313" key="2">
    <source>
        <dbReference type="Proteomes" id="UP000799750"/>
    </source>
</evidence>